<feature type="compositionally biased region" description="Basic and acidic residues" evidence="1">
    <location>
        <begin position="1"/>
        <end position="10"/>
    </location>
</feature>
<evidence type="ECO:0000313" key="2">
    <source>
        <dbReference type="EMBL" id="KAK7034473.1"/>
    </source>
</evidence>
<evidence type="ECO:0000256" key="1">
    <source>
        <dbReference type="SAM" id="MobiDB-lite"/>
    </source>
</evidence>
<accession>A0AAW0C4F3</accession>
<feature type="region of interest" description="Disordered" evidence="1">
    <location>
        <begin position="80"/>
        <end position="105"/>
    </location>
</feature>
<feature type="compositionally biased region" description="Polar residues" evidence="1">
    <location>
        <begin position="11"/>
        <end position="21"/>
    </location>
</feature>
<reference evidence="2 3" key="1">
    <citation type="submission" date="2024-01" db="EMBL/GenBank/DDBJ databases">
        <title>A draft genome for a cacao thread blight-causing isolate of Paramarasmius palmivorus.</title>
        <authorList>
            <person name="Baruah I.K."/>
            <person name="Bukari Y."/>
            <person name="Amoako-Attah I."/>
            <person name="Meinhardt L.W."/>
            <person name="Bailey B.A."/>
            <person name="Cohen S.P."/>
        </authorList>
    </citation>
    <scope>NUCLEOTIDE SEQUENCE [LARGE SCALE GENOMIC DNA]</scope>
    <source>
        <strain evidence="2 3">GH-12</strain>
    </source>
</reference>
<name>A0AAW0C4F3_9AGAR</name>
<comment type="caution">
    <text evidence="2">The sequence shown here is derived from an EMBL/GenBank/DDBJ whole genome shotgun (WGS) entry which is preliminary data.</text>
</comment>
<feature type="region of interest" description="Disordered" evidence="1">
    <location>
        <begin position="1"/>
        <end position="23"/>
    </location>
</feature>
<dbReference type="AlphaFoldDB" id="A0AAW0C4F3"/>
<organism evidence="2 3">
    <name type="scientific">Paramarasmius palmivorus</name>
    <dbReference type="NCBI Taxonomy" id="297713"/>
    <lineage>
        <taxon>Eukaryota</taxon>
        <taxon>Fungi</taxon>
        <taxon>Dikarya</taxon>
        <taxon>Basidiomycota</taxon>
        <taxon>Agaricomycotina</taxon>
        <taxon>Agaricomycetes</taxon>
        <taxon>Agaricomycetidae</taxon>
        <taxon>Agaricales</taxon>
        <taxon>Marasmiineae</taxon>
        <taxon>Marasmiaceae</taxon>
        <taxon>Paramarasmius</taxon>
    </lineage>
</organism>
<dbReference type="EMBL" id="JAYKXP010000057">
    <property type="protein sequence ID" value="KAK7034473.1"/>
    <property type="molecule type" value="Genomic_DNA"/>
</dbReference>
<keyword evidence="3" id="KW-1185">Reference proteome</keyword>
<dbReference type="Proteomes" id="UP001383192">
    <property type="component" value="Unassembled WGS sequence"/>
</dbReference>
<evidence type="ECO:0000313" key="3">
    <source>
        <dbReference type="Proteomes" id="UP001383192"/>
    </source>
</evidence>
<sequence length="179" mass="19037">MFRTGEDSHMQMESTLLSPSTKVGKRRLEAATVEFRALSDSEESLPSLDTVFNSFSGKARAFRQDSSAGTSFAAGYHQSGLGSLDMDTNSEADGPRSSAESPNLQDKTVSLVEAGVAHKQVLEESGLSSPLRIDRDDEDGRGHDVRSGFTASIGHLVNTVVGCELGAFGFGEFTLASLD</sequence>
<gene>
    <name evidence="2" type="ORF">VNI00_012320</name>
</gene>
<proteinExistence type="predicted"/>
<protein>
    <submittedName>
        <fullName evidence="2">Uncharacterized protein</fullName>
    </submittedName>
</protein>